<dbReference type="SUPFAM" id="SSF55957">
    <property type="entry name" value="Phosphoglucomutase, C-terminal domain"/>
    <property type="match status" value="1"/>
</dbReference>
<keyword evidence="3" id="KW-1185">Reference proteome</keyword>
<dbReference type="Pfam" id="PF21404">
    <property type="entry name" value="AMG1_III"/>
    <property type="match status" value="1"/>
</dbReference>
<dbReference type="PANTHER" id="PTHR45955:SF1">
    <property type="entry name" value="PHOSPHOACETYLGLUCOSAMINE MUTASE"/>
    <property type="match status" value="1"/>
</dbReference>
<accession>A0A8X8BD69</accession>
<gene>
    <name evidence="2" type="ORF">Bca52824_001790</name>
</gene>
<protein>
    <recommendedName>
        <fullName evidence="1">Phosphoacetylglucosamine mutase AMG1 domain-containing protein</fullName>
    </recommendedName>
</protein>
<reference evidence="2 3" key="1">
    <citation type="submission" date="2020-02" db="EMBL/GenBank/DDBJ databases">
        <authorList>
            <person name="Ma Q."/>
            <person name="Huang Y."/>
            <person name="Song X."/>
            <person name="Pei D."/>
        </authorList>
    </citation>
    <scope>NUCLEOTIDE SEQUENCE [LARGE SCALE GENOMIC DNA]</scope>
    <source>
        <strain evidence="2">Sxm20200214</strain>
        <tissue evidence="2">Leaf</tissue>
    </source>
</reference>
<dbReference type="GO" id="GO:0004610">
    <property type="term" value="F:phosphoacetylglucosamine mutase activity"/>
    <property type="evidence" value="ECO:0007669"/>
    <property type="project" value="TreeGrafter"/>
</dbReference>
<feature type="domain" description="Phosphoacetylglucosamine mutase AMG1" evidence="1">
    <location>
        <begin position="50"/>
        <end position="134"/>
    </location>
</feature>
<evidence type="ECO:0000313" key="3">
    <source>
        <dbReference type="Proteomes" id="UP000886595"/>
    </source>
</evidence>
<organism evidence="2 3">
    <name type="scientific">Brassica carinata</name>
    <name type="common">Ethiopian mustard</name>
    <name type="synonym">Abyssinian cabbage</name>
    <dbReference type="NCBI Taxonomy" id="52824"/>
    <lineage>
        <taxon>Eukaryota</taxon>
        <taxon>Viridiplantae</taxon>
        <taxon>Streptophyta</taxon>
        <taxon>Embryophyta</taxon>
        <taxon>Tracheophyta</taxon>
        <taxon>Spermatophyta</taxon>
        <taxon>Magnoliopsida</taxon>
        <taxon>eudicotyledons</taxon>
        <taxon>Gunneridae</taxon>
        <taxon>Pentapetalae</taxon>
        <taxon>rosids</taxon>
        <taxon>malvids</taxon>
        <taxon>Brassicales</taxon>
        <taxon>Brassicaceae</taxon>
        <taxon>Brassiceae</taxon>
        <taxon>Brassica</taxon>
    </lineage>
</organism>
<dbReference type="InterPro" id="IPR049022">
    <property type="entry name" value="AMG1_III"/>
</dbReference>
<sequence length="196" mass="22309">MFVQEEYDQYMLDAYDLTTEHEVVQNEEDGEWQVQEEQELGLKEYDNCLMKFLVGEVAEFDVGIYFEANGRGTILFSEDYVSLLVGKRKDLSEGSDEYNAVSMLVAVSSLINKAVGDAIRGLLLVEVILQHMGWSVQKWNELYKDLPSRQVKVEVPDRTAVVTTRGETEALRPLGIQDAIDGKIKKYKRGRAFCIV</sequence>
<name>A0A8X8BD69_BRACI</name>
<evidence type="ECO:0000259" key="1">
    <source>
        <dbReference type="Pfam" id="PF21404"/>
    </source>
</evidence>
<dbReference type="Gene3D" id="3.30.310.50">
    <property type="entry name" value="Alpha-D-phosphohexomutase, C-terminal domain"/>
    <property type="match status" value="1"/>
</dbReference>
<dbReference type="AlphaFoldDB" id="A0A8X8BD69"/>
<dbReference type="OrthoDB" id="1928at2759"/>
<dbReference type="InterPro" id="IPR036900">
    <property type="entry name" value="A-D-PHexomutase_C_sf"/>
</dbReference>
<dbReference type="PANTHER" id="PTHR45955">
    <property type="entry name" value="PHOSPHOACETYLGLUCOSAMINE MUTASE"/>
    <property type="match status" value="1"/>
</dbReference>
<proteinExistence type="predicted"/>
<dbReference type="GO" id="GO:0006048">
    <property type="term" value="P:UDP-N-acetylglucosamine biosynthetic process"/>
    <property type="evidence" value="ECO:0007669"/>
    <property type="project" value="TreeGrafter"/>
</dbReference>
<dbReference type="EMBL" id="JAAMPC010000001">
    <property type="protein sequence ID" value="KAG2330610.1"/>
    <property type="molecule type" value="Genomic_DNA"/>
</dbReference>
<comment type="caution">
    <text evidence="2">The sequence shown here is derived from an EMBL/GenBank/DDBJ whole genome shotgun (WGS) entry which is preliminary data.</text>
</comment>
<dbReference type="Proteomes" id="UP000886595">
    <property type="component" value="Unassembled WGS sequence"/>
</dbReference>
<evidence type="ECO:0000313" key="2">
    <source>
        <dbReference type="EMBL" id="KAG2330610.1"/>
    </source>
</evidence>